<evidence type="ECO:0000313" key="3">
    <source>
        <dbReference type="EMBL" id="UWM56789.1"/>
    </source>
</evidence>
<dbReference type="GO" id="GO:0003677">
    <property type="term" value="F:DNA binding"/>
    <property type="evidence" value="ECO:0007669"/>
    <property type="project" value="InterPro"/>
</dbReference>
<dbReference type="InterPro" id="IPR007159">
    <property type="entry name" value="SpoVT-AbrB_dom"/>
</dbReference>
<protein>
    <submittedName>
        <fullName evidence="3">Phosphate uptake regulator PhoU</fullName>
    </submittedName>
</protein>
<feature type="domain" description="SpoVT-AbrB" evidence="2">
    <location>
        <begin position="8"/>
        <end position="54"/>
    </location>
</feature>
<dbReference type="SMART" id="SM00966">
    <property type="entry name" value="SpoVT_AbrB"/>
    <property type="match status" value="1"/>
</dbReference>
<dbReference type="AlphaFoldDB" id="A0A9E7R6L8"/>
<accession>A0A9E7R6L8</accession>
<dbReference type="EMBL" id="CP104003">
    <property type="protein sequence ID" value="UWM56789.1"/>
    <property type="molecule type" value="Genomic_DNA"/>
</dbReference>
<reference evidence="3" key="1">
    <citation type="submission" date="2022-09" db="EMBL/GenBank/DDBJ databases">
        <title>Diverse halophilic archaea isolated from saline environments.</title>
        <authorList>
            <person name="Cui H.-L."/>
        </authorList>
    </citation>
    <scope>NUCLEOTIDE SEQUENCE</scope>
    <source>
        <strain evidence="3">ZS-35-S2</strain>
    </source>
</reference>
<name>A0A9E7R6L8_9EURY</name>
<keyword evidence="1" id="KW-0175">Coiled coil</keyword>
<keyword evidence="4" id="KW-1185">Reference proteome</keyword>
<dbReference type="SUPFAM" id="SSF109755">
    <property type="entry name" value="PhoU-like"/>
    <property type="match status" value="1"/>
</dbReference>
<evidence type="ECO:0000256" key="1">
    <source>
        <dbReference type="SAM" id="Coils"/>
    </source>
</evidence>
<dbReference type="KEGG" id="ssai:N0B31_10935"/>
<organism evidence="3 4">
    <name type="scientific">Salinirubellus salinus</name>
    <dbReference type="NCBI Taxonomy" id="1364945"/>
    <lineage>
        <taxon>Archaea</taxon>
        <taxon>Methanobacteriati</taxon>
        <taxon>Methanobacteriota</taxon>
        <taxon>Stenosarchaea group</taxon>
        <taxon>Halobacteria</taxon>
        <taxon>Halobacteriales</taxon>
        <taxon>Natronomonadaceae</taxon>
        <taxon>Salinirubellus</taxon>
    </lineage>
</organism>
<gene>
    <name evidence="3" type="ORF">N0B31_10935</name>
</gene>
<dbReference type="RefSeq" id="WP_260643903.1">
    <property type="nucleotide sequence ID" value="NZ_CP104003.1"/>
</dbReference>
<dbReference type="GeneID" id="74942943"/>
<dbReference type="Proteomes" id="UP001057580">
    <property type="component" value="Chromosome"/>
</dbReference>
<proteinExistence type="predicted"/>
<evidence type="ECO:0000259" key="2">
    <source>
        <dbReference type="SMART" id="SM00966"/>
    </source>
</evidence>
<dbReference type="Pfam" id="PF04014">
    <property type="entry name" value="MazE_antitoxin"/>
    <property type="match status" value="1"/>
</dbReference>
<evidence type="ECO:0000313" key="4">
    <source>
        <dbReference type="Proteomes" id="UP001057580"/>
    </source>
</evidence>
<feature type="coiled-coil region" evidence="1">
    <location>
        <begin position="158"/>
        <end position="185"/>
    </location>
</feature>
<sequence length="340" mass="36176">METRKLQCVGGGTYTVSIPKGWATEHRLESGTEVHLYTHRDGSIVLRSSHHDGESLSEVTVELTGMSTVLAERAVRAAYAAGFETVRLSHAETFTDDQRRRVDHVAHHLTGTAVEGEGPDEVVLRSLLDASDVSVRQTVVQVRFTALSMYRRATEALLEAERGVADRLDDRRKEAERLAALLDRQANRSLVALSTVDELGTSRPALADHDEAASLLAAAADDAVTVATAAEGLETPLPEEVAEAFGTAVDETRRSIEVATEALLEGASIADAAEALDHSEAAAARVAAVDEALREETLGVGERAQVVSLTRALDAVDRTAGRAAGLAEVALRAATREADS</sequence>